<evidence type="ECO:0000256" key="1">
    <source>
        <dbReference type="SAM" id="MobiDB-lite"/>
    </source>
</evidence>
<evidence type="ECO:0000313" key="3">
    <source>
        <dbReference type="Proteomes" id="UP000507222"/>
    </source>
</evidence>
<name>A0A6J5TWW2_PRUAR</name>
<sequence length="62" mass="6919">MEDDDNDATLKSESSPSQSQLPPSQASPAQKMRWADYPNSQDPYDLNSDEVKKLPTVIIQIP</sequence>
<feature type="region of interest" description="Disordered" evidence="1">
    <location>
        <begin position="1"/>
        <end position="48"/>
    </location>
</feature>
<dbReference type="EMBL" id="CAEKDK010000002">
    <property type="protein sequence ID" value="CAB4268213.1"/>
    <property type="molecule type" value="Genomic_DNA"/>
</dbReference>
<dbReference type="AlphaFoldDB" id="A0A6J5TWW2"/>
<dbReference type="Proteomes" id="UP000507222">
    <property type="component" value="Unassembled WGS sequence"/>
</dbReference>
<protein>
    <submittedName>
        <fullName evidence="2">Uncharacterized protein</fullName>
    </submittedName>
</protein>
<feature type="compositionally biased region" description="Low complexity" evidence="1">
    <location>
        <begin position="12"/>
        <end position="30"/>
    </location>
</feature>
<reference evidence="2 3" key="1">
    <citation type="submission" date="2020-05" db="EMBL/GenBank/DDBJ databases">
        <authorList>
            <person name="Campoy J."/>
            <person name="Schneeberger K."/>
            <person name="Spophaly S."/>
        </authorList>
    </citation>
    <scope>NUCLEOTIDE SEQUENCE [LARGE SCALE GENOMIC DNA]</scope>
    <source>
        <strain evidence="2">PruArmRojPasFocal</strain>
    </source>
</reference>
<gene>
    <name evidence="2" type="ORF">CURHAP_LOCUS11355</name>
</gene>
<accession>A0A6J5TWW2</accession>
<organism evidence="2 3">
    <name type="scientific">Prunus armeniaca</name>
    <name type="common">Apricot</name>
    <name type="synonym">Armeniaca vulgaris</name>
    <dbReference type="NCBI Taxonomy" id="36596"/>
    <lineage>
        <taxon>Eukaryota</taxon>
        <taxon>Viridiplantae</taxon>
        <taxon>Streptophyta</taxon>
        <taxon>Embryophyta</taxon>
        <taxon>Tracheophyta</taxon>
        <taxon>Spermatophyta</taxon>
        <taxon>Magnoliopsida</taxon>
        <taxon>eudicotyledons</taxon>
        <taxon>Gunneridae</taxon>
        <taxon>Pentapetalae</taxon>
        <taxon>rosids</taxon>
        <taxon>fabids</taxon>
        <taxon>Rosales</taxon>
        <taxon>Rosaceae</taxon>
        <taxon>Amygdaloideae</taxon>
        <taxon>Amygdaleae</taxon>
        <taxon>Prunus</taxon>
    </lineage>
</organism>
<evidence type="ECO:0000313" key="2">
    <source>
        <dbReference type="EMBL" id="CAB4268213.1"/>
    </source>
</evidence>
<proteinExistence type="predicted"/>